<sequence length="811" mass="92123">MYTSTTYDFKRSDTDFRFEKSQYLFIIFLNPYFPYAHPLLINVARSIKEVGQNIIPRKILKVTSLVHTHSPELCLTDHERKCCVLFTKMDAEDTINQPLPPLVKSASRSSLDEGISWFHGKITRDAAEHILEISGNEEGLFLVRESSSSPGDYVLSLIHDNAPIHYQIRRHGEDAFFSIDDGPIVHGLEMLIAYYQEDAQGLSTKLGQMCKAQPPPSDSRRHGRTNLLHRATKEGELTVVRELLKSGYHNLDAKNQEGQTAVHLASITGFDDILDLLLQSGANPNIIDGIGLTPLHYACINNRPSTVDVLINYRANPQLRATESGWVPLHYAAYHGYTNVVKMLLSLNCPAHPRSHYNETPSDLAKEKKHVDCISLLTTHVPPHPYSSRSSWFHENLDREKAIQLFHTRGLKDGMFLVRRSTKKKNIYVLSVVHNSHTFNYEIQCKDKFYFIDDGPYLHSLEHIIDYYSRMADGLPTNLLYAVAPEVTVSIDVDCHTNRMPIQNTYDNKTEAEENGETPVNLSSNNVENNSRPNLICRESLKLGPPVGEGEFGSVLKGKWLNSSKVEVDVAIKTMRDEHMQSCRDEFIREVEVMVGLDHPCVVKLLGVCLGPPLMMVQELVPMGSLLDYILDFPKDISSDNMLLWSAQIAWGMTYLESKRFVHRDLAARNILLSSAMRAKISDFGLSRALENDSEYYRASTGGRWPVKWYAPESINFGTFSHASDVWSYGVTLWEIFSYGEPPYGDMNGSQVIQLLDADQRLKIPEDCPESIKIIIQNCWLYNPEDRPTFKQLYNAYCSDPEYAAIWDHIK</sequence>
<keyword evidence="5" id="KW-1052">Target cell membrane</keyword>
<accession>A0AAV4UBH0</accession>
<keyword evidence="6" id="KW-0597">Phosphoprotein</keyword>
<dbReference type="Pfam" id="PF00017">
    <property type="entry name" value="SH2"/>
    <property type="match status" value="2"/>
</dbReference>
<evidence type="ECO:0000256" key="10">
    <source>
        <dbReference type="ARBA" id="ARBA00022741"/>
    </source>
</evidence>
<comment type="similarity">
    <text evidence="20">Belongs to the protein kinase superfamily. Tyr protein kinase family.</text>
</comment>
<dbReference type="PANTHER" id="PTHR24418">
    <property type="entry name" value="TYROSINE-PROTEIN KINASE"/>
    <property type="match status" value="1"/>
</dbReference>
<dbReference type="Gene3D" id="1.10.510.10">
    <property type="entry name" value="Transferase(Phosphotransferase) domain 1"/>
    <property type="match status" value="1"/>
</dbReference>
<protein>
    <recommendedName>
        <fullName evidence="20">Tyrosine-protein kinase</fullName>
        <ecNumber evidence="20">2.7.10.2</ecNumber>
    </recommendedName>
</protein>
<evidence type="ECO:0000313" key="23">
    <source>
        <dbReference type="EMBL" id="GIY55166.1"/>
    </source>
</evidence>
<feature type="repeat" description="ANK" evidence="17">
    <location>
        <begin position="324"/>
        <end position="356"/>
    </location>
</feature>
<keyword evidence="24" id="KW-1185">Reference proteome</keyword>
<dbReference type="PROSITE" id="PS50297">
    <property type="entry name" value="ANK_REP_REGION"/>
    <property type="match status" value="3"/>
</dbReference>
<dbReference type="Proteomes" id="UP001054837">
    <property type="component" value="Unassembled WGS sequence"/>
</dbReference>
<dbReference type="GO" id="GO:0004715">
    <property type="term" value="F:non-membrane spanning protein tyrosine kinase activity"/>
    <property type="evidence" value="ECO:0007669"/>
    <property type="project" value="UniProtKB-EC"/>
</dbReference>
<dbReference type="SUPFAM" id="SSF56112">
    <property type="entry name" value="Protein kinase-like (PK-like)"/>
    <property type="match status" value="1"/>
</dbReference>
<dbReference type="InterPro" id="IPR000719">
    <property type="entry name" value="Prot_kinase_dom"/>
</dbReference>
<comment type="catalytic activity">
    <reaction evidence="16 20">
        <text>L-tyrosyl-[protein] + ATP = O-phospho-L-tyrosyl-[protein] + ADP + H(+)</text>
        <dbReference type="Rhea" id="RHEA:10596"/>
        <dbReference type="Rhea" id="RHEA-COMP:10136"/>
        <dbReference type="Rhea" id="RHEA-COMP:20101"/>
        <dbReference type="ChEBI" id="CHEBI:15378"/>
        <dbReference type="ChEBI" id="CHEBI:30616"/>
        <dbReference type="ChEBI" id="CHEBI:46858"/>
        <dbReference type="ChEBI" id="CHEBI:61978"/>
        <dbReference type="ChEBI" id="CHEBI:456216"/>
        <dbReference type="EC" id="2.7.10.2"/>
    </reaction>
</comment>
<evidence type="ECO:0000256" key="1">
    <source>
        <dbReference type="ARBA" id="ARBA00004175"/>
    </source>
</evidence>
<dbReference type="PROSITE" id="PS00109">
    <property type="entry name" value="PROTEIN_KINASE_TYR"/>
    <property type="match status" value="1"/>
</dbReference>
<keyword evidence="8 20" id="KW-0808">Transferase</keyword>
<dbReference type="InterPro" id="IPR017441">
    <property type="entry name" value="Protein_kinase_ATP_BS"/>
</dbReference>
<dbReference type="InterPro" id="IPR008266">
    <property type="entry name" value="Tyr_kinase_AS"/>
</dbReference>
<keyword evidence="7" id="KW-0800">Toxin</keyword>
<evidence type="ECO:0000256" key="12">
    <source>
        <dbReference type="ARBA" id="ARBA00022840"/>
    </source>
</evidence>
<feature type="repeat" description="ANK" evidence="17">
    <location>
        <begin position="290"/>
        <end position="322"/>
    </location>
</feature>
<dbReference type="SUPFAM" id="SSF55550">
    <property type="entry name" value="SH2 domain"/>
    <property type="match status" value="2"/>
</dbReference>
<organism evidence="23 24">
    <name type="scientific">Caerostris darwini</name>
    <dbReference type="NCBI Taxonomy" id="1538125"/>
    <lineage>
        <taxon>Eukaryota</taxon>
        <taxon>Metazoa</taxon>
        <taxon>Ecdysozoa</taxon>
        <taxon>Arthropoda</taxon>
        <taxon>Chelicerata</taxon>
        <taxon>Arachnida</taxon>
        <taxon>Araneae</taxon>
        <taxon>Araneomorphae</taxon>
        <taxon>Entelegynae</taxon>
        <taxon>Araneoidea</taxon>
        <taxon>Araneidae</taxon>
        <taxon>Caerostris</taxon>
    </lineage>
</organism>
<evidence type="ECO:0000259" key="21">
    <source>
        <dbReference type="PROSITE" id="PS50001"/>
    </source>
</evidence>
<dbReference type="Gene3D" id="3.30.200.20">
    <property type="entry name" value="Phosphorylase Kinase, domain 1"/>
    <property type="match status" value="1"/>
</dbReference>
<dbReference type="CDD" id="cd10347">
    <property type="entry name" value="SH2_Nterm_shark_like"/>
    <property type="match status" value="1"/>
</dbReference>
<evidence type="ECO:0000256" key="15">
    <source>
        <dbReference type="ARBA" id="ARBA00023298"/>
    </source>
</evidence>
<dbReference type="GO" id="GO:0044218">
    <property type="term" value="C:other organism cell membrane"/>
    <property type="evidence" value="ECO:0007669"/>
    <property type="project" value="UniProtKB-KW"/>
</dbReference>
<dbReference type="SMART" id="SM00252">
    <property type="entry name" value="SH2"/>
    <property type="match status" value="2"/>
</dbReference>
<keyword evidence="9" id="KW-0528">Neurotoxin</keyword>
<dbReference type="Gene3D" id="3.30.505.10">
    <property type="entry name" value="SH2 domain"/>
    <property type="match status" value="2"/>
</dbReference>
<dbReference type="GO" id="GO:0044231">
    <property type="term" value="C:host cell presynaptic membrane"/>
    <property type="evidence" value="ECO:0007669"/>
    <property type="project" value="UniProtKB-KW"/>
</dbReference>
<evidence type="ECO:0000256" key="3">
    <source>
        <dbReference type="ARBA" id="ARBA00022483"/>
    </source>
</evidence>
<keyword evidence="18" id="KW-0727">SH2 domain</keyword>
<dbReference type="PRINTS" id="PR00401">
    <property type="entry name" value="SH2DOMAIN"/>
</dbReference>
<evidence type="ECO:0000256" key="7">
    <source>
        <dbReference type="ARBA" id="ARBA00022656"/>
    </source>
</evidence>
<dbReference type="Pfam" id="PF12796">
    <property type="entry name" value="Ank_2"/>
    <property type="match status" value="2"/>
</dbReference>
<dbReference type="EMBL" id="BPLQ01011058">
    <property type="protein sequence ID" value="GIY55166.1"/>
    <property type="molecule type" value="Genomic_DNA"/>
</dbReference>
<evidence type="ECO:0000313" key="24">
    <source>
        <dbReference type="Proteomes" id="UP001054837"/>
    </source>
</evidence>
<comment type="subcellular location">
    <subcellularLocation>
        <location evidence="2">Secreted</location>
    </subcellularLocation>
    <subcellularLocation>
        <location evidence="1">Target cell membrane</location>
    </subcellularLocation>
</comment>
<dbReference type="InterPro" id="IPR050198">
    <property type="entry name" value="Non-receptor_tyrosine_kinases"/>
</dbReference>
<reference evidence="23 24" key="1">
    <citation type="submission" date="2021-06" db="EMBL/GenBank/DDBJ databases">
        <title>Caerostris darwini draft genome.</title>
        <authorList>
            <person name="Kono N."/>
            <person name="Arakawa K."/>
        </authorList>
    </citation>
    <scope>NUCLEOTIDE SEQUENCE [LARGE SCALE GENOMIC DNA]</scope>
</reference>
<dbReference type="AlphaFoldDB" id="A0AAV4UBH0"/>
<dbReference type="GO" id="GO:0007165">
    <property type="term" value="P:signal transduction"/>
    <property type="evidence" value="ECO:0007669"/>
    <property type="project" value="UniProtKB-ARBA"/>
</dbReference>
<keyword evidence="11 20" id="KW-0418">Kinase</keyword>
<evidence type="ECO:0000256" key="11">
    <source>
        <dbReference type="ARBA" id="ARBA00022777"/>
    </source>
</evidence>
<dbReference type="InterPro" id="IPR020635">
    <property type="entry name" value="Tyr_kinase_cat_dom"/>
</dbReference>
<keyword evidence="17" id="KW-0040">ANK repeat</keyword>
<evidence type="ECO:0000256" key="20">
    <source>
        <dbReference type="RuleBase" id="RU362096"/>
    </source>
</evidence>
<keyword evidence="15" id="KW-1053">Target membrane</keyword>
<dbReference type="Pfam" id="PF07714">
    <property type="entry name" value="PK_Tyr_Ser-Thr"/>
    <property type="match status" value="1"/>
</dbReference>
<evidence type="ECO:0000256" key="17">
    <source>
        <dbReference type="PROSITE-ProRule" id="PRU00023"/>
    </source>
</evidence>
<evidence type="ECO:0000256" key="18">
    <source>
        <dbReference type="PROSITE-ProRule" id="PRU00191"/>
    </source>
</evidence>
<keyword evidence="10 19" id="KW-0547">Nucleotide-binding</keyword>
<dbReference type="EC" id="2.7.10.2" evidence="20"/>
<dbReference type="GO" id="GO:0090729">
    <property type="term" value="F:toxin activity"/>
    <property type="evidence" value="ECO:0007669"/>
    <property type="project" value="UniProtKB-KW"/>
</dbReference>
<evidence type="ECO:0000256" key="5">
    <source>
        <dbReference type="ARBA" id="ARBA00022537"/>
    </source>
</evidence>
<feature type="domain" description="SH2" evidence="21">
    <location>
        <begin position="117"/>
        <end position="210"/>
    </location>
</feature>
<dbReference type="GO" id="GO:0002009">
    <property type="term" value="P:morphogenesis of an epithelium"/>
    <property type="evidence" value="ECO:0007669"/>
    <property type="project" value="UniProtKB-ARBA"/>
</dbReference>
<name>A0AAV4UBH0_9ARAC</name>
<feature type="repeat" description="ANK" evidence="17">
    <location>
        <begin position="257"/>
        <end position="289"/>
    </location>
</feature>
<gene>
    <name evidence="23" type="primary">HTK16</name>
    <name evidence="23" type="ORF">CDAR_213021</name>
</gene>
<dbReference type="FunFam" id="1.10.510.10:FF:000027">
    <property type="entry name" value="Receptor protein-tyrosine kinase"/>
    <property type="match status" value="1"/>
</dbReference>
<dbReference type="InterPro" id="IPR001245">
    <property type="entry name" value="Ser-Thr/Tyr_kinase_cat_dom"/>
</dbReference>
<evidence type="ECO:0000256" key="2">
    <source>
        <dbReference type="ARBA" id="ARBA00004613"/>
    </source>
</evidence>
<keyword evidence="4" id="KW-0964">Secreted</keyword>
<dbReference type="PROSITE" id="PS00107">
    <property type="entry name" value="PROTEIN_KINASE_ATP"/>
    <property type="match status" value="1"/>
</dbReference>
<keyword evidence="3" id="KW-0268">Exocytosis</keyword>
<dbReference type="GO" id="GO:0071944">
    <property type="term" value="C:cell periphery"/>
    <property type="evidence" value="ECO:0007669"/>
    <property type="project" value="UniProtKB-ARBA"/>
</dbReference>
<dbReference type="InterPro" id="IPR002110">
    <property type="entry name" value="Ankyrin_rpt"/>
</dbReference>
<keyword evidence="14 20" id="KW-0829">Tyrosine-protein kinase</keyword>
<dbReference type="PRINTS" id="PR00109">
    <property type="entry name" value="TYRKINASE"/>
</dbReference>
<evidence type="ECO:0000256" key="8">
    <source>
        <dbReference type="ARBA" id="ARBA00022679"/>
    </source>
</evidence>
<dbReference type="GO" id="GO:0005524">
    <property type="term" value="F:ATP binding"/>
    <property type="evidence" value="ECO:0007669"/>
    <property type="project" value="UniProtKB-UniRule"/>
</dbReference>
<keyword evidence="5" id="KW-0472">Membrane</keyword>
<dbReference type="GO" id="GO:0006887">
    <property type="term" value="P:exocytosis"/>
    <property type="evidence" value="ECO:0007669"/>
    <property type="project" value="UniProtKB-KW"/>
</dbReference>
<dbReference type="SMART" id="SM00219">
    <property type="entry name" value="TyrKc"/>
    <property type="match status" value="1"/>
</dbReference>
<keyword evidence="12 19" id="KW-0067">ATP-binding</keyword>
<dbReference type="InterPro" id="IPR035061">
    <property type="entry name" value="Shark-like_SH2_N"/>
</dbReference>
<feature type="domain" description="SH2" evidence="21">
    <location>
        <begin position="392"/>
        <end position="483"/>
    </location>
</feature>
<feature type="binding site" evidence="19">
    <location>
        <position position="573"/>
    </location>
    <ligand>
        <name>ATP</name>
        <dbReference type="ChEBI" id="CHEBI:30616"/>
    </ligand>
</feature>
<evidence type="ECO:0000259" key="22">
    <source>
        <dbReference type="PROSITE" id="PS50011"/>
    </source>
</evidence>
<evidence type="ECO:0000256" key="4">
    <source>
        <dbReference type="ARBA" id="ARBA00022525"/>
    </source>
</evidence>
<dbReference type="InterPro" id="IPR000980">
    <property type="entry name" value="SH2"/>
</dbReference>
<dbReference type="Gene3D" id="1.25.40.20">
    <property type="entry name" value="Ankyrin repeat-containing domain"/>
    <property type="match status" value="1"/>
</dbReference>
<evidence type="ECO:0000256" key="9">
    <source>
        <dbReference type="ARBA" id="ARBA00022699"/>
    </source>
</evidence>
<evidence type="ECO:0000256" key="16">
    <source>
        <dbReference type="ARBA" id="ARBA00051245"/>
    </source>
</evidence>
<dbReference type="InterPro" id="IPR036770">
    <property type="entry name" value="Ankyrin_rpt-contain_sf"/>
</dbReference>
<proteinExistence type="inferred from homology"/>
<evidence type="ECO:0000256" key="13">
    <source>
        <dbReference type="ARBA" id="ARBA00023028"/>
    </source>
</evidence>
<dbReference type="PROSITE" id="PS50088">
    <property type="entry name" value="ANK_REPEAT"/>
    <property type="match status" value="3"/>
</dbReference>
<dbReference type="PROSITE" id="PS50011">
    <property type="entry name" value="PROTEIN_KINASE_DOM"/>
    <property type="match status" value="1"/>
</dbReference>
<dbReference type="InterPro" id="IPR036860">
    <property type="entry name" value="SH2_dom_sf"/>
</dbReference>
<evidence type="ECO:0000256" key="6">
    <source>
        <dbReference type="ARBA" id="ARBA00022553"/>
    </source>
</evidence>
<dbReference type="SMART" id="SM00248">
    <property type="entry name" value="ANK"/>
    <property type="match status" value="5"/>
</dbReference>
<dbReference type="SUPFAM" id="SSF48403">
    <property type="entry name" value="Ankyrin repeat"/>
    <property type="match status" value="1"/>
</dbReference>
<dbReference type="InterPro" id="IPR011009">
    <property type="entry name" value="Kinase-like_dom_sf"/>
</dbReference>
<feature type="domain" description="Protein kinase" evidence="22">
    <location>
        <begin position="541"/>
        <end position="803"/>
    </location>
</feature>
<dbReference type="PROSITE" id="PS50001">
    <property type="entry name" value="SH2"/>
    <property type="match status" value="2"/>
</dbReference>
<dbReference type="GO" id="GO:0005576">
    <property type="term" value="C:extracellular region"/>
    <property type="evidence" value="ECO:0007669"/>
    <property type="project" value="UniProtKB-SubCell"/>
</dbReference>
<evidence type="ECO:0000256" key="14">
    <source>
        <dbReference type="ARBA" id="ARBA00023137"/>
    </source>
</evidence>
<comment type="caution">
    <text evidence="23">The sequence shown here is derived from an EMBL/GenBank/DDBJ whole genome shotgun (WGS) entry which is preliminary data.</text>
</comment>
<evidence type="ECO:0000256" key="19">
    <source>
        <dbReference type="PROSITE-ProRule" id="PRU10141"/>
    </source>
</evidence>
<keyword evidence="13" id="KW-0638">Presynaptic neurotoxin</keyword>